<dbReference type="Proteomes" id="UP000263517">
    <property type="component" value="Unassembled WGS sequence"/>
</dbReference>
<comment type="similarity">
    <text evidence="1">Belongs to the pseudouridine synthase RluA family.</text>
</comment>
<dbReference type="AlphaFoldDB" id="A0A350P7C5"/>
<sequence>MEPAMIPILFDDENILIVNKPAGVAMHDSDALPSHHPDQPPKGIVSLLREQTSLDKLFLCHRLDTGTSGCLCLAKNDVTAAEIGALFAERRVSKYYLALSNNKPKKKQGTVIGDMKNRRNGQHILLKTTDNPAITQFFSQSARPGLRGFIVKPYSGKTHQIRVALKSLGAPILGDTLYGDKGQNSHADRLYLHAAVLTLPLKTQTIRVEATLCQGSEFDDEQVKTWLASVSQPEQLPWPVVPDKYQHISEKPAFTSLNKNNDEH</sequence>
<organism evidence="3 4">
    <name type="scientific">Alteromonas australica</name>
    <dbReference type="NCBI Taxonomy" id="589873"/>
    <lineage>
        <taxon>Bacteria</taxon>
        <taxon>Pseudomonadati</taxon>
        <taxon>Pseudomonadota</taxon>
        <taxon>Gammaproteobacteria</taxon>
        <taxon>Alteromonadales</taxon>
        <taxon>Alteromonadaceae</taxon>
        <taxon>Alteromonas/Salinimonas group</taxon>
        <taxon>Alteromonas</taxon>
    </lineage>
</organism>
<accession>A0A350P7C5</accession>
<evidence type="ECO:0000256" key="1">
    <source>
        <dbReference type="ARBA" id="ARBA00010876"/>
    </source>
</evidence>
<evidence type="ECO:0000313" key="3">
    <source>
        <dbReference type="EMBL" id="HAW77192.1"/>
    </source>
</evidence>
<dbReference type="SUPFAM" id="SSF55120">
    <property type="entry name" value="Pseudouridine synthase"/>
    <property type="match status" value="1"/>
</dbReference>
<dbReference type="PANTHER" id="PTHR21600">
    <property type="entry name" value="MITOCHONDRIAL RNA PSEUDOURIDINE SYNTHASE"/>
    <property type="match status" value="1"/>
</dbReference>
<dbReference type="GO" id="GO:0003723">
    <property type="term" value="F:RNA binding"/>
    <property type="evidence" value="ECO:0007669"/>
    <property type="project" value="InterPro"/>
</dbReference>
<evidence type="ECO:0000313" key="4">
    <source>
        <dbReference type="Proteomes" id="UP000263517"/>
    </source>
</evidence>
<dbReference type="Pfam" id="PF00849">
    <property type="entry name" value="PseudoU_synth_2"/>
    <property type="match status" value="1"/>
</dbReference>
<comment type="caution">
    <text evidence="3">The sequence shown here is derived from an EMBL/GenBank/DDBJ whole genome shotgun (WGS) entry which is preliminary data.</text>
</comment>
<evidence type="ECO:0000259" key="2">
    <source>
        <dbReference type="Pfam" id="PF00849"/>
    </source>
</evidence>
<dbReference type="InterPro" id="IPR050188">
    <property type="entry name" value="RluA_PseudoU_synthase"/>
</dbReference>
<name>A0A350P7C5_9ALTE</name>
<dbReference type="InterPro" id="IPR006145">
    <property type="entry name" value="PsdUridine_synth_RsuA/RluA"/>
</dbReference>
<dbReference type="Gene3D" id="3.30.2350.10">
    <property type="entry name" value="Pseudouridine synthase"/>
    <property type="match status" value="1"/>
</dbReference>
<reference evidence="3 4" key="1">
    <citation type="journal article" date="2018" name="Nat. Biotechnol.">
        <title>A standardized bacterial taxonomy based on genome phylogeny substantially revises the tree of life.</title>
        <authorList>
            <person name="Parks D.H."/>
            <person name="Chuvochina M."/>
            <person name="Waite D.W."/>
            <person name="Rinke C."/>
            <person name="Skarshewski A."/>
            <person name="Chaumeil P.A."/>
            <person name="Hugenholtz P."/>
        </authorList>
    </citation>
    <scope>NUCLEOTIDE SEQUENCE [LARGE SCALE GENOMIC DNA]</scope>
    <source>
        <strain evidence="3">UBA11978</strain>
    </source>
</reference>
<dbReference type="GO" id="GO:0009982">
    <property type="term" value="F:pseudouridine synthase activity"/>
    <property type="evidence" value="ECO:0007669"/>
    <property type="project" value="InterPro"/>
</dbReference>
<dbReference type="GO" id="GO:0140098">
    <property type="term" value="F:catalytic activity, acting on RNA"/>
    <property type="evidence" value="ECO:0007669"/>
    <property type="project" value="UniProtKB-ARBA"/>
</dbReference>
<gene>
    <name evidence="3" type="ORF">DCW74_15820</name>
</gene>
<dbReference type="CDD" id="cd02869">
    <property type="entry name" value="PseudoU_synth_RluA_like"/>
    <property type="match status" value="1"/>
</dbReference>
<feature type="domain" description="Pseudouridine synthase RsuA/RluA-like" evidence="2">
    <location>
        <begin position="14"/>
        <end position="166"/>
    </location>
</feature>
<protein>
    <submittedName>
        <fullName evidence="3">RNA pseudouridine synthase</fullName>
    </submittedName>
</protein>
<proteinExistence type="inferred from homology"/>
<dbReference type="EMBL" id="DNAN01000557">
    <property type="protein sequence ID" value="HAW77192.1"/>
    <property type="molecule type" value="Genomic_DNA"/>
</dbReference>
<dbReference type="InterPro" id="IPR020103">
    <property type="entry name" value="PsdUridine_synth_cat_dom_sf"/>
</dbReference>
<dbReference type="GO" id="GO:0000455">
    <property type="term" value="P:enzyme-directed rRNA pseudouridine synthesis"/>
    <property type="evidence" value="ECO:0007669"/>
    <property type="project" value="TreeGrafter"/>
</dbReference>
<dbReference type="PANTHER" id="PTHR21600:SF87">
    <property type="entry name" value="RNA PSEUDOURIDYLATE SYNTHASE DOMAIN-CONTAINING PROTEIN 1"/>
    <property type="match status" value="1"/>
</dbReference>